<name>A0A7I8W5Q7_9ANNE</name>
<accession>A0A7I8W5Q7</accession>
<dbReference type="EMBL" id="CAJFCJ010000016">
    <property type="protein sequence ID" value="CAD5122135.1"/>
    <property type="molecule type" value="Genomic_DNA"/>
</dbReference>
<gene>
    <name evidence="2" type="ORF">DGYR_LOCUS9985</name>
</gene>
<keyword evidence="3" id="KW-1185">Reference proteome</keyword>
<sequence>MNKYPKLKKQDEEHPFGLPWLDSCYQQTLLPSSPWWKVSDKINASFVKKLPPFFVNEKQKQMTFSLLGSNFVRSHFPNDEFKLSVLDEISIKEHHELQVKVQEFLKKSLEESCQEAKCQRPLEHPKISDEMSTFLTHTNRQVVKISLERHLAMQEREVWSARKSKEIARLREEAKQRNSRSKWKNKSATKGILKGSTRSLSVNSLSTISTLEPIEPSAYWGMESNSISRSLVFILKRDPSRFAEIVKSLKGYRLPPSLRSYIWLDVLYKHHRRKYEGVNVEHLVREKFGRAISRRVSELKIKRATHSPISALIDNVVIQIYDTTPGLQCAIDSNEHMREAARTLNCLYVYDGSYEPYLVCWLFPIQLAFFEEQAESEHVYELAMYLDLLNQTLYPKWPNVFAMADNCLRRLKKKDPKFVTHLKDIGSTVSEYETEVNSFRRDFMIQLMMSERTKAEDFLKSDPSSKKSLQMSRDIFGDPLIFIRKWIGEGFVTVLDCPAIMWSWDQFMMQGWDNKAIEDLCLALLMLLKHKFLEAKHYLEMKAVFFGEPCKLYTNDIIRAWKHLQNDEDLLEVPQMNQLGSLIAESVSPLSTAVPSTAPPSPVKSPTPIVGTLPASGVKKLIAYLRVGSNAIKSNSWLKNLHFGKIKGLTSVFFGSTKLRSRSSNIEATVNEPKYEPDGSIVYTVSFEREKWISESINLSEYDLKDTGEDLKPFLILRLDFYQAGDTNLSAKVPLGWGQVNAFKQEEGEWVLNEGDVSIDIHSGPVPETEILSSPRSNPSDILSSGSILKSIVFDPRTERPSPVPRRLSTPTPAPHRTPSPLEENIKNNEPFDLYIDRVDYIPDTATIIRINGDMIDHGTDTRDWKIKAVPILDSSSRSPVFQYKRHCNSQKATVNSKCILFLRIYTVDADDSSLKVIGNSAFEPFDENNNLKVGAHSLELHGGRPEGNPLDILKEAMVPATRILLRLTKHQPGTPSTPPPTARYKRYTGFNKSEMNVIKSYNEDRNKTVREAIIELQKKENTHLTSNKNSDLILWLTDRLDREKMNMTNPADNIDVSKCVRYRISAGLNVKIIAAYGLPDKMCQVYGRVHRGTRAQELPPTEEGYGRNDQLVSMKYNLSSFRRSPKWNDNPNIKHPHFDLYSMILFQIFALEVVYIPSEDHQTIGVVKSAEGDPDADIGLTMIGWTIMPLFDENGVVSHGEYHLPLFKENPAKEMQEALKTTKVADYLAGTSWPPEMFMSGASVVVKLWDGHFEEQDLPEKLARNDLLLSSVGALDECRSVEERPAEGSTFLDLVKESLKESEKGNSGILQKETKYYEEAIGKTFYDTIEMALMEMGQPPL</sequence>
<evidence type="ECO:0000256" key="1">
    <source>
        <dbReference type="SAM" id="MobiDB-lite"/>
    </source>
</evidence>
<feature type="region of interest" description="Disordered" evidence="1">
    <location>
        <begin position="794"/>
        <end position="827"/>
    </location>
</feature>
<reference evidence="2 3" key="1">
    <citation type="submission" date="2020-08" db="EMBL/GenBank/DDBJ databases">
        <authorList>
            <person name="Hejnol A."/>
        </authorList>
    </citation>
    <scope>NUCLEOTIDE SEQUENCE [LARGE SCALE GENOMIC DNA]</scope>
</reference>
<dbReference type="Proteomes" id="UP000549394">
    <property type="component" value="Unassembled WGS sequence"/>
</dbReference>
<comment type="caution">
    <text evidence="2">The sequence shown here is derived from an EMBL/GenBank/DDBJ whole genome shotgun (WGS) entry which is preliminary data.</text>
</comment>
<protein>
    <submittedName>
        <fullName evidence="2">DgyrCDS10583</fullName>
    </submittedName>
</protein>
<proteinExistence type="predicted"/>
<evidence type="ECO:0000313" key="2">
    <source>
        <dbReference type="EMBL" id="CAD5122135.1"/>
    </source>
</evidence>
<organism evidence="2 3">
    <name type="scientific">Dimorphilus gyrociliatus</name>
    <dbReference type="NCBI Taxonomy" id="2664684"/>
    <lineage>
        <taxon>Eukaryota</taxon>
        <taxon>Metazoa</taxon>
        <taxon>Spiralia</taxon>
        <taxon>Lophotrochozoa</taxon>
        <taxon>Annelida</taxon>
        <taxon>Polychaeta</taxon>
        <taxon>Polychaeta incertae sedis</taxon>
        <taxon>Dinophilidae</taxon>
        <taxon>Dimorphilus</taxon>
    </lineage>
</organism>
<evidence type="ECO:0000313" key="3">
    <source>
        <dbReference type="Proteomes" id="UP000549394"/>
    </source>
</evidence>
<dbReference type="OrthoDB" id="70142at2759"/>